<dbReference type="InterPro" id="IPR014716">
    <property type="entry name" value="Fibrinogen_a/b/g_C_1"/>
</dbReference>
<dbReference type="NCBIfam" id="NF040941">
    <property type="entry name" value="GGGWT_bact"/>
    <property type="match status" value="1"/>
</dbReference>
<dbReference type="InterPro" id="IPR050373">
    <property type="entry name" value="Fibrinogen_C-term_domain"/>
</dbReference>
<evidence type="ECO:0000313" key="5">
    <source>
        <dbReference type="WBParaSite" id="PSAMB.scaffold1938size26541.g15562.t1"/>
    </source>
</evidence>
<dbReference type="SMART" id="SM00186">
    <property type="entry name" value="FBG"/>
    <property type="match status" value="1"/>
</dbReference>
<feature type="domain" description="Fibrinogen C-terminal" evidence="3">
    <location>
        <begin position="204"/>
        <end position="403"/>
    </location>
</feature>
<feature type="compositionally biased region" description="Low complexity" evidence="1">
    <location>
        <begin position="180"/>
        <end position="196"/>
    </location>
</feature>
<feature type="transmembrane region" description="Helical" evidence="2">
    <location>
        <begin position="104"/>
        <end position="125"/>
    </location>
</feature>
<dbReference type="InterPro" id="IPR002181">
    <property type="entry name" value="Fibrinogen_a/b/g_C_dom"/>
</dbReference>
<evidence type="ECO:0000256" key="1">
    <source>
        <dbReference type="SAM" id="MobiDB-lite"/>
    </source>
</evidence>
<dbReference type="Gene3D" id="3.90.215.10">
    <property type="entry name" value="Gamma Fibrinogen, chain A, domain 1"/>
    <property type="match status" value="1"/>
</dbReference>
<dbReference type="InterPro" id="IPR036056">
    <property type="entry name" value="Fibrinogen-like_C"/>
</dbReference>
<evidence type="ECO:0000313" key="4">
    <source>
        <dbReference type="Proteomes" id="UP000887566"/>
    </source>
</evidence>
<dbReference type="Pfam" id="PF00147">
    <property type="entry name" value="Fibrinogen_C"/>
    <property type="match status" value="1"/>
</dbReference>
<proteinExistence type="predicted"/>
<name>A0A914VFH7_9BILA</name>
<keyword evidence="4" id="KW-1185">Reference proteome</keyword>
<dbReference type="WBParaSite" id="PSAMB.scaffold1938size26541.g15562.t1">
    <property type="protein sequence ID" value="PSAMB.scaffold1938size26541.g15562.t1"/>
    <property type="gene ID" value="PSAMB.scaffold1938size26541.g15562"/>
</dbReference>
<dbReference type="GO" id="GO:0005615">
    <property type="term" value="C:extracellular space"/>
    <property type="evidence" value="ECO:0007669"/>
    <property type="project" value="TreeGrafter"/>
</dbReference>
<reference evidence="5" key="1">
    <citation type="submission" date="2022-11" db="UniProtKB">
        <authorList>
            <consortium name="WormBaseParasite"/>
        </authorList>
    </citation>
    <scope>IDENTIFICATION</scope>
</reference>
<dbReference type="AlphaFoldDB" id="A0A914VFH7"/>
<dbReference type="Proteomes" id="UP000887566">
    <property type="component" value="Unplaced"/>
</dbReference>
<sequence>MPSHEASAIKARTNMPADWASAKNESFATPESSPVQIMDSENTSNEENYSLLPAASSMISSVKISQRKDKPFLQSPASDDKENQMLPVANTQPIRITEKYRRNIILISAILIFMFAAVSSAVITLSKESGSVRRRNGAIKETSTVTLMDGNTSSVSQTLASKNTATPSLLITIPKPKPKSPSTETSTTPKPTMTSTVTYKSQLPGLNYPPKDCRELHQNNNSLLSGVYMLNPPGKPAFNAYCDMETDGGGWTVFQRRIDNSTVFHNKTWNEYKVGFNNGLDRNLWLGNDIIHVLTTKDSNVELRIDFWGDRNPSSSSPNGYWWEKHPNFYIDDEAHFYALQFSPSFTGNTTTWSENGLYLSNGRNFSTVDAINDADPLCHSLGEYGGWWMDFNCARATLNGKYMESYVNIGVGFGMTKRVQNVVWKRIAVLCVERGT</sequence>
<feature type="compositionally biased region" description="Polar residues" evidence="1">
    <location>
        <begin position="23"/>
        <end position="46"/>
    </location>
</feature>
<dbReference type="PROSITE" id="PS51406">
    <property type="entry name" value="FIBRINOGEN_C_2"/>
    <property type="match status" value="1"/>
</dbReference>
<protein>
    <submittedName>
        <fullName evidence="5">Fibrinogen C-terminal domain-containing protein</fullName>
    </submittedName>
</protein>
<organism evidence="4 5">
    <name type="scientific">Plectus sambesii</name>
    <dbReference type="NCBI Taxonomy" id="2011161"/>
    <lineage>
        <taxon>Eukaryota</taxon>
        <taxon>Metazoa</taxon>
        <taxon>Ecdysozoa</taxon>
        <taxon>Nematoda</taxon>
        <taxon>Chromadorea</taxon>
        <taxon>Plectida</taxon>
        <taxon>Plectina</taxon>
        <taxon>Plectoidea</taxon>
        <taxon>Plectidae</taxon>
        <taxon>Plectus</taxon>
    </lineage>
</organism>
<feature type="region of interest" description="Disordered" evidence="1">
    <location>
        <begin position="170"/>
        <end position="196"/>
    </location>
</feature>
<keyword evidence="2" id="KW-0812">Transmembrane</keyword>
<keyword evidence="2" id="KW-0472">Membrane</keyword>
<dbReference type="SUPFAM" id="SSF56496">
    <property type="entry name" value="Fibrinogen C-terminal domain-like"/>
    <property type="match status" value="1"/>
</dbReference>
<dbReference type="PANTHER" id="PTHR19143">
    <property type="entry name" value="FIBRINOGEN/TENASCIN/ANGIOPOEITIN"/>
    <property type="match status" value="1"/>
</dbReference>
<dbReference type="Gene3D" id="4.10.530.10">
    <property type="entry name" value="Gamma-fibrinogen Carboxyl Terminal Fragment, domain 2"/>
    <property type="match status" value="1"/>
</dbReference>
<feature type="region of interest" description="Disordered" evidence="1">
    <location>
        <begin position="1"/>
        <end position="46"/>
    </location>
</feature>
<keyword evidence="2" id="KW-1133">Transmembrane helix</keyword>
<evidence type="ECO:0000259" key="3">
    <source>
        <dbReference type="PROSITE" id="PS51406"/>
    </source>
</evidence>
<accession>A0A914VFH7</accession>
<evidence type="ECO:0000256" key="2">
    <source>
        <dbReference type="SAM" id="Phobius"/>
    </source>
</evidence>